<dbReference type="Pfam" id="PF12200">
    <property type="entry name" value="DUF3597"/>
    <property type="match status" value="1"/>
</dbReference>
<dbReference type="SUPFAM" id="SSF158634">
    <property type="entry name" value="RPA2825-like"/>
    <property type="match status" value="1"/>
</dbReference>
<proteinExistence type="predicted"/>
<dbReference type="STRING" id="1612308.SAMN05444581_10993"/>
<dbReference type="InterPro" id="IPR022016">
    <property type="entry name" value="DUF3597"/>
</dbReference>
<organism evidence="2 3">
    <name type="scientific">Methylocapsa palsarum</name>
    <dbReference type="NCBI Taxonomy" id="1612308"/>
    <lineage>
        <taxon>Bacteria</taxon>
        <taxon>Pseudomonadati</taxon>
        <taxon>Pseudomonadota</taxon>
        <taxon>Alphaproteobacteria</taxon>
        <taxon>Hyphomicrobiales</taxon>
        <taxon>Beijerinckiaceae</taxon>
        <taxon>Methylocapsa</taxon>
    </lineage>
</organism>
<protein>
    <recommendedName>
        <fullName evidence="1">DUF3597 domain-containing protein</fullName>
    </recommendedName>
</protein>
<reference evidence="2 3" key="1">
    <citation type="submission" date="2016-10" db="EMBL/GenBank/DDBJ databases">
        <authorList>
            <person name="de Groot N.N."/>
        </authorList>
    </citation>
    <scope>NUCLEOTIDE SEQUENCE [LARGE SCALE GENOMIC DNA]</scope>
    <source>
        <strain evidence="2 3">NE2</strain>
    </source>
</reference>
<gene>
    <name evidence="2" type="ORF">SAMN05444581_10993</name>
</gene>
<sequence>MSIFASIMGKIFGAHKAPDAAAAAPGSTTVAATTAPASSAAGSTATPAVPAGSVDVAAILDSLDEKTPETLDWRKSIVDLMKLLGLDSSLAARKQLASELHYSGDTNDSASMNIWLHKEVMAKIAANGGKLPADLTS</sequence>
<dbReference type="RefSeq" id="WP_091682453.1">
    <property type="nucleotide sequence ID" value="NZ_FOSN01000009.1"/>
</dbReference>
<accession>A0A1I4A536</accession>
<keyword evidence="3" id="KW-1185">Reference proteome</keyword>
<evidence type="ECO:0000313" key="2">
    <source>
        <dbReference type="EMBL" id="SFK51455.1"/>
    </source>
</evidence>
<evidence type="ECO:0000259" key="1">
    <source>
        <dbReference type="Pfam" id="PF12200"/>
    </source>
</evidence>
<dbReference type="AlphaFoldDB" id="A0A1I4A536"/>
<evidence type="ECO:0000313" key="3">
    <source>
        <dbReference type="Proteomes" id="UP000198755"/>
    </source>
</evidence>
<dbReference type="Proteomes" id="UP000198755">
    <property type="component" value="Unassembled WGS sequence"/>
</dbReference>
<feature type="domain" description="DUF3597" evidence="1">
    <location>
        <begin position="3"/>
        <end position="132"/>
    </location>
</feature>
<dbReference type="EMBL" id="FOSN01000009">
    <property type="protein sequence ID" value="SFK51455.1"/>
    <property type="molecule type" value="Genomic_DNA"/>
</dbReference>
<dbReference type="OrthoDB" id="9812045at2"/>
<name>A0A1I4A536_9HYPH</name>